<dbReference type="PROSITE" id="PS51253">
    <property type="entry name" value="HTH_CENPB"/>
    <property type="match status" value="1"/>
</dbReference>
<name>A0A6P8PXT4_GEOSA</name>
<dbReference type="GO" id="GO:0005634">
    <property type="term" value="C:nucleus"/>
    <property type="evidence" value="ECO:0007669"/>
    <property type="project" value="TreeGrafter"/>
</dbReference>
<dbReference type="RefSeq" id="XP_033788749.1">
    <property type="nucleotide sequence ID" value="XM_033932858.1"/>
</dbReference>
<evidence type="ECO:0000259" key="3">
    <source>
        <dbReference type="PROSITE" id="PS51253"/>
    </source>
</evidence>
<evidence type="ECO:0000256" key="1">
    <source>
        <dbReference type="ARBA" id="ARBA00023125"/>
    </source>
</evidence>
<keyword evidence="1" id="KW-0238">DNA-binding</keyword>
<dbReference type="SMART" id="SM00674">
    <property type="entry name" value="CENPB"/>
    <property type="match status" value="1"/>
</dbReference>
<dbReference type="Pfam" id="PF03221">
    <property type="entry name" value="HTH_Tnp_Tc5"/>
    <property type="match status" value="1"/>
</dbReference>
<dbReference type="InParanoid" id="A0A6P8PXT4"/>
<dbReference type="PANTHER" id="PTHR19303:SF26">
    <property type="entry name" value="TIGGER TRANSPOSABLE ELEMENT-DERIVED PROTEIN 1"/>
    <property type="match status" value="1"/>
</dbReference>
<dbReference type="GeneID" id="117354902"/>
<dbReference type="KEGG" id="gsh:117354902"/>
<sequence length="187" mass="21143">MTMKRKLSVSIPQPSKKERKAIDLDTKMMIIKQYEGGKKVNAITCDLKFSHSTVSTIIKDKNRICEAVNGSAPLRSTVITKQRTGPIHEMEKLLNNWIEDQFQKWTLLSLFTVQSKARSLFGTLKEHAGEDYSQEFVASTGWFKRFKNRFQLYNVRVTGEAPITKSAASPDEGDINNPQPSISDAMS</sequence>
<dbReference type="Proteomes" id="UP000515159">
    <property type="component" value="Chromosome 2"/>
</dbReference>
<reference evidence="5" key="1">
    <citation type="submission" date="2025-08" db="UniProtKB">
        <authorList>
            <consortium name="RefSeq"/>
        </authorList>
    </citation>
    <scope>IDENTIFICATION</scope>
</reference>
<accession>A0A6P8PXT4</accession>
<dbReference type="InterPro" id="IPR050863">
    <property type="entry name" value="CenT-Element_Derived"/>
</dbReference>
<feature type="region of interest" description="Disordered" evidence="2">
    <location>
        <begin position="164"/>
        <end position="187"/>
    </location>
</feature>
<organism evidence="4 5">
    <name type="scientific">Geotrypetes seraphini</name>
    <name type="common">Gaboon caecilian</name>
    <name type="synonym">Caecilia seraphini</name>
    <dbReference type="NCBI Taxonomy" id="260995"/>
    <lineage>
        <taxon>Eukaryota</taxon>
        <taxon>Metazoa</taxon>
        <taxon>Chordata</taxon>
        <taxon>Craniata</taxon>
        <taxon>Vertebrata</taxon>
        <taxon>Euteleostomi</taxon>
        <taxon>Amphibia</taxon>
        <taxon>Gymnophiona</taxon>
        <taxon>Geotrypetes</taxon>
    </lineage>
</organism>
<dbReference type="PANTHER" id="PTHR19303">
    <property type="entry name" value="TRANSPOSON"/>
    <property type="match status" value="1"/>
</dbReference>
<dbReference type="GO" id="GO:0003677">
    <property type="term" value="F:DNA binding"/>
    <property type="evidence" value="ECO:0007669"/>
    <property type="project" value="UniProtKB-KW"/>
</dbReference>
<evidence type="ECO:0000313" key="4">
    <source>
        <dbReference type="Proteomes" id="UP000515159"/>
    </source>
</evidence>
<gene>
    <name evidence="5" type="primary">LOC117354902</name>
</gene>
<dbReference type="InterPro" id="IPR006600">
    <property type="entry name" value="HTH_CenpB_DNA-bd_dom"/>
</dbReference>
<protein>
    <submittedName>
        <fullName evidence="5">CENPB DNA-binding domain-containing protein 1-like</fullName>
    </submittedName>
</protein>
<evidence type="ECO:0000256" key="2">
    <source>
        <dbReference type="SAM" id="MobiDB-lite"/>
    </source>
</evidence>
<dbReference type="OrthoDB" id="125347at2759"/>
<proteinExistence type="predicted"/>
<evidence type="ECO:0000313" key="5">
    <source>
        <dbReference type="RefSeq" id="XP_033788749.1"/>
    </source>
</evidence>
<keyword evidence="4" id="KW-1185">Reference proteome</keyword>
<dbReference type="Gene3D" id="1.10.10.60">
    <property type="entry name" value="Homeodomain-like"/>
    <property type="match status" value="2"/>
</dbReference>
<feature type="domain" description="HTH CENPB-type" evidence="3">
    <location>
        <begin position="78"/>
        <end position="156"/>
    </location>
</feature>
<dbReference type="SUPFAM" id="SSF46689">
    <property type="entry name" value="Homeodomain-like"/>
    <property type="match status" value="2"/>
</dbReference>
<dbReference type="InterPro" id="IPR009057">
    <property type="entry name" value="Homeodomain-like_sf"/>
</dbReference>
<dbReference type="AlphaFoldDB" id="A0A6P8PXT4"/>
<feature type="compositionally biased region" description="Polar residues" evidence="2">
    <location>
        <begin position="176"/>
        <end position="187"/>
    </location>
</feature>